<dbReference type="STRING" id="2903.R1EWB5"/>
<name>A0A0D3JUV1_EMIH1</name>
<dbReference type="KEGG" id="ehx:EMIHUDRAFT_235995"/>
<dbReference type="GeneID" id="17272867"/>
<dbReference type="InterPro" id="IPR027417">
    <property type="entry name" value="P-loop_NTPase"/>
</dbReference>
<dbReference type="GO" id="GO:0005850">
    <property type="term" value="C:eukaryotic translation initiation factor 2 complex"/>
    <property type="evidence" value="ECO:0007669"/>
    <property type="project" value="TreeGrafter"/>
</dbReference>
<dbReference type="RefSeq" id="XP_005779715.1">
    <property type="nucleotide sequence ID" value="XM_005779658.1"/>
</dbReference>
<dbReference type="GO" id="GO:0001731">
    <property type="term" value="P:formation of translation preinitiation complex"/>
    <property type="evidence" value="ECO:0007669"/>
    <property type="project" value="TreeGrafter"/>
</dbReference>
<dbReference type="GO" id="GO:0000049">
    <property type="term" value="F:tRNA binding"/>
    <property type="evidence" value="ECO:0007669"/>
    <property type="project" value="TreeGrafter"/>
</dbReference>
<dbReference type="Gene3D" id="3.40.50.300">
    <property type="entry name" value="P-loop containing nucleotide triphosphate hydrolases"/>
    <property type="match status" value="1"/>
</dbReference>
<sequence>MAADKPGLAKQDLATLDVSTLNPLSPEVISRQATINIGTIGHVAHGKSTVVKSISGNELERNITI</sequence>
<dbReference type="InterPro" id="IPR050543">
    <property type="entry name" value="eIF2G"/>
</dbReference>
<keyword evidence="2" id="KW-0648">Protein biosynthesis</keyword>
<evidence type="ECO:0000256" key="2">
    <source>
        <dbReference type="ARBA" id="ARBA00022917"/>
    </source>
</evidence>
<evidence type="ECO:0008006" key="6">
    <source>
        <dbReference type="Google" id="ProtNLM"/>
    </source>
</evidence>
<dbReference type="GO" id="GO:0005525">
    <property type="term" value="F:GTP binding"/>
    <property type="evidence" value="ECO:0007669"/>
    <property type="project" value="UniProtKB-KW"/>
</dbReference>
<reference evidence="4" key="2">
    <citation type="submission" date="2024-10" db="UniProtKB">
        <authorList>
            <consortium name="EnsemblProtists"/>
        </authorList>
    </citation>
    <scope>IDENTIFICATION</scope>
</reference>
<evidence type="ECO:0000256" key="1">
    <source>
        <dbReference type="ARBA" id="ARBA00022741"/>
    </source>
</evidence>
<accession>A0A0D3JUV1</accession>
<dbReference type="HOGENOM" id="CLU_2854367_0_0_1"/>
<dbReference type="GO" id="GO:0003743">
    <property type="term" value="F:translation initiation factor activity"/>
    <property type="evidence" value="ECO:0007669"/>
    <property type="project" value="TreeGrafter"/>
</dbReference>
<dbReference type="AlphaFoldDB" id="A0A0D3JUV1"/>
<evidence type="ECO:0000313" key="5">
    <source>
        <dbReference type="Proteomes" id="UP000013827"/>
    </source>
</evidence>
<dbReference type="PANTHER" id="PTHR42854:SF3">
    <property type="entry name" value="EUKARYOTIC TRANSLATION INITIATION FACTOR 2 SUBUNIT 3-RELATED"/>
    <property type="match status" value="1"/>
</dbReference>
<organism evidence="4 5">
    <name type="scientific">Emiliania huxleyi (strain CCMP1516)</name>
    <dbReference type="NCBI Taxonomy" id="280463"/>
    <lineage>
        <taxon>Eukaryota</taxon>
        <taxon>Haptista</taxon>
        <taxon>Haptophyta</taxon>
        <taxon>Prymnesiophyceae</taxon>
        <taxon>Isochrysidales</taxon>
        <taxon>Noelaerhabdaceae</taxon>
        <taxon>Emiliania</taxon>
    </lineage>
</organism>
<keyword evidence="5" id="KW-1185">Reference proteome</keyword>
<keyword evidence="3" id="KW-0342">GTP-binding</keyword>
<keyword evidence="1" id="KW-0547">Nucleotide-binding</keyword>
<dbReference type="SUPFAM" id="SSF52540">
    <property type="entry name" value="P-loop containing nucleoside triphosphate hydrolases"/>
    <property type="match status" value="1"/>
</dbReference>
<proteinExistence type="predicted"/>
<dbReference type="GO" id="GO:0005829">
    <property type="term" value="C:cytosol"/>
    <property type="evidence" value="ECO:0007669"/>
    <property type="project" value="TreeGrafter"/>
</dbReference>
<evidence type="ECO:0000256" key="3">
    <source>
        <dbReference type="ARBA" id="ARBA00023134"/>
    </source>
</evidence>
<dbReference type="EnsemblProtists" id="EOD27286">
    <property type="protein sequence ID" value="EOD27286"/>
    <property type="gene ID" value="EMIHUDRAFT_235995"/>
</dbReference>
<protein>
    <recommendedName>
        <fullName evidence="6">Tr-type G domain-containing protein</fullName>
    </recommendedName>
</protein>
<dbReference type="eggNOG" id="KOG0466">
    <property type="taxonomic scope" value="Eukaryota"/>
</dbReference>
<reference evidence="5" key="1">
    <citation type="journal article" date="2013" name="Nature">
        <title>Pan genome of the phytoplankton Emiliania underpins its global distribution.</title>
        <authorList>
            <person name="Read B.A."/>
            <person name="Kegel J."/>
            <person name="Klute M.J."/>
            <person name="Kuo A."/>
            <person name="Lefebvre S.C."/>
            <person name="Maumus F."/>
            <person name="Mayer C."/>
            <person name="Miller J."/>
            <person name="Monier A."/>
            <person name="Salamov A."/>
            <person name="Young J."/>
            <person name="Aguilar M."/>
            <person name="Claverie J.M."/>
            <person name="Frickenhaus S."/>
            <person name="Gonzalez K."/>
            <person name="Herman E.K."/>
            <person name="Lin Y.C."/>
            <person name="Napier J."/>
            <person name="Ogata H."/>
            <person name="Sarno A.F."/>
            <person name="Shmutz J."/>
            <person name="Schroeder D."/>
            <person name="de Vargas C."/>
            <person name="Verret F."/>
            <person name="von Dassow P."/>
            <person name="Valentin K."/>
            <person name="Van de Peer Y."/>
            <person name="Wheeler G."/>
            <person name="Dacks J.B."/>
            <person name="Delwiche C.F."/>
            <person name="Dyhrman S.T."/>
            <person name="Glockner G."/>
            <person name="John U."/>
            <person name="Richards T."/>
            <person name="Worden A.Z."/>
            <person name="Zhang X."/>
            <person name="Grigoriev I.V."/>
            <person name="Allen A.E."/>
            <person name="Bidle K."/>
            <person name="Borodovsky M."/>
            <person name="Bowler C."/>
            <person name="Brownlee C."/>
            <person name="Cock J.M."/>
            <person name="Elias M."/>
            <person name="Gladyshev V.N."/>
            <person name="Groth M."/>
            <person name="Guda C."/>
            <person name="Hadaegh A."/>
            <person name="Iglesias-Rodriguez M.D."/>
            <person name="Jenkins J."/>
            <person name="Jones B.M."/>
            <person name="Lawson T."/>
            <person name="Leese F."/>
            <person name="Lindquist E."/>
            <person name="Lobanov A."/>
            <person name="Lomsadze A."/>
            <person name="Malik S.B."/>
            <person name="Marsh M.E."/>
            <person name="Mackinder L."/>
            <person name="Mock T."/>
            <person name="Mueller-Roeber B."/>
            <person name="Pagarete A."/>
            <person name="Parker M."/>
            <person name="Probert I."/>
            <person name="Quesneville H."/>
            <person name="Raines C."/>
            <person name="Rensing S.A."/>
            <person name="Riano-Pachon D.M."/>
            <person name="Richier S."/>
            <person name="Rokitta S."/>
            <person name="Shiraiwa Y."/>
            <person name="Soanes D.M."/>
            <person name="van der Giezen M."/>
            <person name="Wahlund T.M."/>
            <person name="Williams B."/>
            <person name="Wilson W."/>
            <person name="Wolfe G."/>
            <person name="Wurch L.L."/>
        </authorList>
    </citation>
    <scope>NUCLEOTIDE SEQUENCE</scope>
</reference>
<evidence type="ECO:0000313" key="4">
    <source>
        <dbReference type="EnsemblProtists" id="EOD27286"/>
    </source>
</evidence>
<dbReference type="PaxDb" id="2903-EOD27286"/>
<dbReference type="Proteomes" id="UP000013827">
    <property type="component" value="Unassembled WGS sequence"/>
</dbReference>
<dbReference type="PANTHER" id="PTHR42854">
    <property type="entry name" value="EUKARYOTIC TRANSLATION INITIATION FACTOR 2 SUBUNIT 3 FAMILY MEMBER"/>
    <property type="match status" value="1"/>
</dbReference>